<keyword evidence="3" id="KW-0805">Transcription regulation</keyword>
<keyword evidence="10" id="KW-1185">Reference proteome</keyword>
<dbReference type="InterPro" id="IPR028002">
    <property type="entry name" value="Myb_DNA-bind_5"/>
</dbReference>
<dbReference type="GO" id="GO:0003677">
    <property type="term" value="F:DNA binding"/>
    <property type="evidence" value="ECO:0007669"/>
    <property type="project" value="UniProtKB-KW"/>
</dbReference>
<keyword evidence="5" id="KW-0804">Transcription</keyword>
<accession>A0A484BRX6</accession>
<dbReference type="AlphaFoldDB" id="A0A484BRX6"/>
<gene>
    <name evidence="9" type="ORF">AWZ03_001943</name>
</gene>
<dbReference type="Pfam" id="PF13873">
    <property type="entry name" value="Myb_DNA-bind_5"/>
    <property type="match status" value="1"/>
</dbReference>
<dbReference type="InterPro" id="IPR001179">
    <property type="entry name" value="PPIase_FKBP_dom"/>
</dbReference>
<dbReference type="InterPro" id="IPR046357">
    <property type="entry name" value="PPIase_dom_sf"/>
</dbReference>
<dbReference type="OrthoDB" id="7871799at2759"/>
<reference evidence="9 10" key="1">
    <citation type="journal article" date="2019" name="J. Hered.">
        <title>An Improved Genome Assembly for Drosophila navojoa, the Basal Species in the mojavensis Cluster.</title>
        <authorList>
            <person name="Vanderlinde T."/>
            <person name="Dupim E.G."/>
            <person name="Nazario-Yepiz N.O."/>
            <person name="Carvalho A.B."/>
        </authorList>
    </citation>
    <scope>NUCLEOTIDE SEQUENCE [LARGE SCALE GENOMIC DNA]</scope>
    <source>
        <strain evidence="9">Navoj_Jal97</strain>
        <tissue evidence="9">Whole organism</tissue>
    </source>
</reference>
<comment type="subunit">
    <text evidence="1">Self-associates forming complexes of several hundred monomers.</text>
</comment>
<feature type="domain" description="Myb/SANT-like DNA-binding" evidence="8">
    <location>
        <begin position="9"/>
        <end position="81"/>
    </location>
</feature>
<evidence type="ECO:0000256" key="5">
    <source>
        <dbReference type="ARBA" id="ARBA00023163"/>
    </source>
</evidence>
<dbReference type="SUPFAM" id="SSF54534">
    <property type="entry name" value="FKBP-like"/>
    <property type="match status" value="1"/>
</dbReference>
<evidence type="ECO:0000259" key="8">
    <source>
        <dbReference type="Pfam" id="PF13873"/>
    </source>
</evidence>
<comment type="function">
    <text evidence="6">Involved in transvection phenomena (= synapsis-dependent gene expression), where the synaptic pairing of chromosomes carrying genes with which zeste interacts influences the expression of these genes. Zeste binds to DNA and stimulates transcription from a nearby promoter.</text>
</comment>
<name>A0A484BRX6_DRONA</name>
<sequence>MTSRRQRTRMPNFTVAEEDVLRALTAKYYKQIEEKTSNASVWRVKNRAWENIAIEFFKNTRIQRSAVKLKSKYETMKKLNKLSNVSIKREPTPVENSLRLVGQNGKVGEPKVELVQVEVEPAKLFDLVKTEIHSKENADLVNQDQAMSVHPHAEAPFDDGDQIMTEDDKSQAARLSAESTEKGVRDIRELVQTNFSQWNTLVNKRKVMLKSIVFSCLLVAFSGVHCSELKVDVISVPEICDQKTKSGDSLTMHYTGTLLADGKKFDSSIGD</sequence>
<dbReference type="Pfam" id="PF00254">
    <property type="entry name" value="FKBP_C"/>
    <property type="match status" value="1"/>
</dbReference>
<dbReference type="GO" id="GO:0003755">
    <property type="term" value="F:peptidyl-prolyl cis-trans isomerase activity"/>
    <property type="evidence" value="ECO:0007669"/>
    <property type="project" value="InterPro"/>
</dbReference>
<evidence type="ECO:0000256" key="3">
    <source>
        <dbReference type="ARBA" id="ARBA00023015"/>
    </source>
</evidence>
<dbReference type="Proteomes" id="UP000295192">
    <property type="component" value="Unassembled WGS sequence"/>
</dbReference>
<evidence type="ECO:0000256" key="2">
    <source>
        <dbReference type="ARBA" id="ARBA00016807"/>
    </source>
</evidence>
<evidence type="ECO:0000313" key="10">
    <source>
        <dbReference type="Proteomes" id="UP000295192"/>
    </source>
</evidence>
<evidence type="ECO:0000259" key="7">
    <source>
        <dbReference type="Pfam" id="PF00254"/>
    </source>
</evidence>
<evidence type="ECO:0000256" key="6">
    <source>
        <dbReference type="ARBA" id="ARBA00025466"/>
    </source>
</evidence>
<organism evidence="9 10">
    <name type="scientific">Drosophila navojoa</name>
    <name type="common">Fruit fly</name>
    <dbReference type="NCBI Taxonomy" id="7232"/>
    <lineage>
        <taxon>Eukaryota</taxon>
        <taxon>Metazoa</taxon>
        <taxon>Ecdysozoa</taxon>
        <taxon>Arthropoda</taxon>
        <taxon>Hexapoda</taxon>
        <taxon>Insecta</taxon>
        <taxon>Pterygota</taxon>
        <taxon>Neoptera</taxon>
        <taxon>Endopterygota</taxon>
        <taxon>Diptera</taxon>
        <taxon>Brachycera</taxon>
        <taxon>Muscomorpha</taxon>
        <taxon>Ephydroidea</taxon>
        <taxon>Drosophilidae</taxon>
        <taxon>Drosophila</taxon>
    </lineage>
</organism>
<dbReference type="OMA" id="QFDNNCK"/>
<dbReference type="STRING" id="7232.A0A484BRX6"/>
<proteinExistence type="predicted"/>
<keyword evidence="4" id="KW-0238">DNA-binding</keyword>
<evidence type="ECO:0000313" key="9">
    <source>
        <dbReference type="EMBL" id="TDG51483.1"/>
    </source>
</evidence>
<evidence type="ECO:0000256" key="4">
    <source>
        <dbReference type="ARBA" id="ARBA00023125"/>
    </source>
</evidence>
<dbReference type="EMBL" id="LSRL02000008">
    <property type="protein sequence ID" value="TDG51483.1"/>
    <property type="molecule type" value="Genomic_DNA"/>
</dbReference>
<protein>
    <recommendedName>
        <fullName evidence="2">Regulatory protein zeste</fullName>
    </recommendedName>
</protein>
<evidence type="ECO:0000256" key="1">
    <source>
        <dbReference type="ARBA" id="ARBA00011764"/>
    </source>
</evidence>
<comment type="caution">
    <text evidence="9">The sequence shown here is derived from an EMBL/GenBank/DDBJ whole genome shotgun (WGS) entry which is preliminary data.</text>
</comment>
<feature type="domain" description="PPIase FKBP-type" evidence="7">
    <location>
        <begin position="240"/>
        <end position="269"/>
    </location>
</feature>
<dbReference type="Gene3D" id="3.10.50.40">
    <property type="match status" value="1"/>
</dbReference>